<dbReference type="InterPro" id="IPR045012">
    <property type="entry name" value="NLP"/>
</dbReference>
<dbReference type="OrthoDB" id="1725115at2759"/>
<organism evidence="3 4">
    <name type="scientific">Artemisia annua</name>
    <name type="common">Sweet wormwood</name>
    <dbReference type="NCBI Taxonomy" id="35608"/>
    <lineage>
        <taxon>Eukaryota</taxon>
        <taxon>Viridiplantae</taxon>
        <taxon>Streptophyta</taxon>
        <taxon>Embryophyta</taxon>
        <taxon>Tracheophyta</taxon>
        <taxon>Spermatophyta</taxon>
        <taxon>Magnoliopsida</taxon>
        <taxon>eudicotyledons</taxon>
        <taxon>Gunneridae</taxon>
        <taxon>Pentapetalae</taxon>
        <taxon>asterids</taxon>
        <taxon>campanulids</taxon>
        <taxon>Asterales</taxon>
        <taxon>Asteraceae</taxon>
        <taxon>Asteroideae</taxon>
        <taxon>Anthemideae</taxon>
        <taxon>Artemisiinae</taxon>
        <taxon>Artemisia</taxon>
    </lineage>
</organism>
<dbReference type="InterPro" id="IPR055081">
    <property type="entry name" value="NLP1-9_GAF"/>
</dbReference>
<dbReference type="AlphaFoldDB" id="A0A2U1PZF6"/>
<dbReference type="Gene3D" id="3.10.20.90">
    <property type="entry name" value="Phosphatidylinositol 3-kinase Catalytic Subunit, Chain A, domain 1"/>
    <property type="match status" value="1"/>
</dbReference>
<evidence type="ECO:0000259" key="2">
    <source>
        <dbReference type="PROSITE" id="PS51745"/>
    </source>
</evidence>
<dbReference type="SMART" id="SM00666">
    <property type="entry name" value="PB1"/>
    <property type="match status" value="1"/>
</dbReference>
<dbReference type="InterPro" id="IPR000270">
    <property type="entry name" value="PB1_dom"/>
</dbReference>
<dbReference type="GO" id="GO:0003700">
    <property type="term" value="F:DNA-binding transcription factor activity"/>
    <property type="evidence" value="ECO:0007669"/>
    <property type="project" value="InterPro"/>
</dbReference>
<dbReference type="Pfam" id="PF22922">
    <property type="entry name" value="GAF_NLP"/>
    <property type="match status" value="1"/>
</dbReference>
<feature type="domain" description="PB1" evidence="2">
    <location>
        <begin position="508"/>
        <end position="587"/>
    </location>
</feature>
<evidence type="ECO:0000313" key="4">
    <source>
        <dbReference type="Proteomes" id="UP000245207"/>
    </source>
</evidence>
<protein>
    <submittedName>
        <fullName evidence="3">NIN-like protein</fullName>
    </submittedName>
</protein>
<proteinExistence type="predicted"/>
<dbReference type="PANTHER" id="PTHR32002:SF35">
    <property type="entry name" value="PROTEIN NLP6"/>
    <property type="match status" value="1"/>
</dbReference>
<dbReference type="PROSITE" id="PS51745">
    <property type="entry name" value="PB1"/>
    <property type="match status" value="1"/>
</dbReference>
<evidence type="ECO:0000313" key="3">
    <source>
        <dbReference type="EMBL" id="PWA91149.1"/>
    </source>
</evidence>
<accession>A0A2U1PZF6</accession>
<name>A0A2U1PZF6_ARTAN</name>
<reference evidence="3 4" key="1">
    <citation type="journal article" date="2018" name="Mol. Plant">
        <title>The genome of Artemisia annua provides insight into the evolution of Asteraceae family and artemisinin biosynthesis.</title>
        <authorList>
            <person name="Shen Q."/>
            <person name="Zhang L."/>
            <person name="Liao Z."/>
            <person name="Wang S."/>
            <person name="Yan T."/>
            <person name="Shi P."/>
            <person name="Liu M."/>
            <person name="Fu X."/>
            <person name="Pan Q."/>
            <person name="Wang Y."/>
            <person name="Lv Z."/>
            <person name="Lu X."/>
            <person name="Zhang F."/>
            <person name="Jiang W."/>
            <person name="Ma Y."/>
            <person name="Chen M."/>
            <person name="Hao X."/>
            <person name="Li L."/>
            <person name="Tang Y."/>
            <person name="Lv G."/>
            <person name="Zhou Y."/>
            <person name="Sun X."/>
            <person name="Brodelius P.E."/>
            <person name="Rose J.K.C."/>
            <person name="Tang K."/>
        </authorList>
    </citation>
    <scope>NUCLEOTIDE SEQUENCE [LARGE SCALE GENOMIC DNA]</scope>
    <source>
        <strain evidence="4">cv. Huhao1</strain>
        <tissue evidence="3">Leaf</tissue>
    </source>
</reference>
<comment type="caution">
    <text evidence="3">The sequence shown here is derived from an EMBL/GenBank/DDBJ whole genome shotgun (WGS) entry which is preliminary data.</text>
</comment>
<dbReference type="PANTHER" id="PTHR32002">
    <property type="entry name" value="PROTEIN NLP8"/>
    <property type="match status" value="1"/>
</dbReference>
<sequence length="587" mass="66458">MDSFGGSQSVDSADSDKSSCLSSLSVFPSDQNTDLMWNKVSLERSTVSFSGESRYLTPLWVSRNEEPRDEHSSAENIIPHQQKIKEKIRAALKLLTFREERVLVQFWSPHDVGKHQLLTTIDQPFGLGVIDEGLYSYRRDSERNVFLVDKDRAEEDSSPPARVFRRGLPEWTSDLNNYKPKDFPQQEWAIRCNLHGYLALPVFDSTTSLCVGVIELLLSSKTTDYAFEVQKVHKALKTQSLKSPQVFDFATPNVSHEQRQIELDILCGILRTVCDSHSLPLAQTWAVSPSTSIVAHEKALQESCSNFNTKCINKDCMSTASLPFYVRDLRLWPFREACKRQHLDKSRSFVGRALLARGTSYCQDVTELCEEEYPLVHNARMSGLTSCFAFFLHSIASDEDYVLEFFQPLDSKDSRHVLNFMQTLKHEVDVASGFELGQISPREFIGPSIQTSSTTTTNSLAFGVDSLDTESSLENVGEKSKTITDVGAGSHCFNRGRKRKTCSGSIQRAKVEATLDRSFIKLRSLTPFKFLVLKKEVVRRFNLEGKRLRIKYKDEDNDLILITCDVDLALAFKTSDRKSISIRCEAD</sequence>
<feature type="region of interest" description="Disordered" evidence="1">
    <location>
        <begin position="1"/>
        <end position="20"/>
    </location>
</feature>
<gene>
    <name evidence="3" type="ORF">CTI12_AA093250</name>
</gene>
<dbReference type="Pfam" id="PF00564">
    <property type="entry name" value="PB1"/>
    <property type="match status" value="1"/>
</dbReference>
<feature type="compositionally biased region" description="Polar residues" evidence="1">
    <location>
        <begin position="1"/>
        <end position="10"/>
    </location>
</feature>
<dbReference type="Proteomes" id="UP000245207">
    <property type="component" value="Unassembled WGS sequence"/>
</dbReference>
<keyword evidence="4" id="KW-1185">Reference proteome</keyword>
<evidence type="ECO:0000256" key="1">
    <source>
        <dbReference type="SAM" id="MobiDB-lite"/>
    </source>
</evidence>
<dbReference type="EMBL" id="PKPP01000568">
    <property type="protein sequence ID" value="PWA91149.1"/>
    <property type="molecule type" value="Genomic_DNA"/>
</dbReference>
<dbReference type="InterPro" id="IPR053793">
    <property type="entry name" value="PB1-like"/>
</dbReference>
<dbReference type="SUPFAM" id="SSF54277">
    <property type="entry name" value="CAD &amp; PB1 domains"/>
    <property type="match status" value="1"/>
</dbReference>
<dbReference type="STRING" id="35608.A0A2U1PZF6"/>
<dbReference type="CDD" id="cd05992">
    <property type="entry name" value="PB1"/>
    <property type="match status" value="1"/>
</dbReference>